<dbReference type="SUPFAM" id="SSF50494">
    <property type="entry name" value="Trypsin-like serine proteases"/>
    <property type="match status" value="1"/>
</dbReference>
<feature type="domain" description="Peptidase S1" evidence="2">
    <location>
        <begin position="17"/>
        <end position="259"/>
    </location>
</feature>
<protein>
    <submittedName>
        <fullName evidence="4">Tryptase alpha/beta-1-like</fullName>
    </submittedName>
</protein>
<name>A0A6J2XUL7_SITOR</name>
<dbReference type="InterPro" id="IPR018114">
    <property type="entry name" value="TRYPSIN_HIS"/>
</dbReference>
<organism evidence="3 4">
    <name type="scientific">Sitophilus oryzae</name>
    <name type="common">Rice weevil</name>
    <name type="synonym">Curculio oryzae</name>
    <dbReference type="NCBI Taxonomy" id="7048"/>
    <lineage>
        <taxon>Eukaryota</taxon>
        <taxon>Metazoa</taxon>
        <taxon>Ecdysozoa</taxon>
        <taxon>Arthropoda</taxon>
        <taxon>Hexapoda</taxon>
        <taxon>Insecta</taxon>
        <taxon>Pterygota</taxon>
        <taxon>Neoptera</taxon>
        <taxon>Endopterygota</taxon>
        <taxon>Coleoptera</taxon>
        <taxon>Polyphaga</taxon>
        <taxon>Cucujiformia</taxon>
        <taxon>Curculionidae</taxon>
        <taxon>Dryophthorinae</taxon>
        <taxon>Sitophilus</taxon>
    </lineage>
</organism>
<evidence type="ECO:0000313" key="3">
    <source>
        <dbReference type="Proteomes" id="UP000504635"/>
    </source>
</evidence>
<dbReference type="PANTHER" id="PTHR24250">
    <property type="entry name" value="CHYMOTRYPSIN-RELATED"/>
    <property type="match status" value="1"/>
</dbReference>
<dbReference type="PROSITE" id="PS50240">
    <property type="entry name" value="TRYPSIN_DOM"/>
    <property type="match status" value="1"/>
</dbReference>
<dbReference type="InterPro" id="IPR001314">
    <property type="entry name" value="Peptidase_S1A"/>
</dbReference>
<keyword evidence="1" id="KW-1015">Disulfide bond</keyword>
<dbReference type="PANTHER" id="PTHR24250:SF50">
    <property type="entry name" value="PEPTIDASE S1 DOMAIN-CONTAINING PROTEIN"/>
    <property type="match status" value="1"/>
</dbReference>
<reference evidence="4" key="1">
    <citation type="submission" date="2025-08" db="UniProtKB">
        <authorList>
            <consortium name="RefSeq"/>
        </authorList>
    </citation>
    <scope>IDENTIFICATION</scope>
    <source>
        <tissue evidence="4">Gonads</tissue>
    </source>
</reference>
<sequence>MWTCENSQGTTGNGRFIVNGHGKPIHPPKGVFPYHAALTLIHPNGTHVIFCGGSLIHPAWILTAAHCLERDSKRFPENMLNIALGTIYYSLKGAEIFSSKKLLIHPLYFSSGRRHDIGLIQLEEEVTYSDSIKPVILHTNMEESLMNDVVYLTGFGIVNDFYKKPTRLKQAILHVNTPDTCFLNQNDTINTLCCTSTITEGKACKGDSGGALVLIKNGTIIQVGITSHLALLTSCKITFNHSVYTKVAAYIDWISAETGCNFLT</sequence>
<evidence type="ECO:0000313" key="4">
    <source>
        <dbReference type="RefSeq" id="XP_030754259.1"/>
    </source>
</evidence>
<evidence type="ECO:0000256" key="1">
    <source>
        <dbReference type="ARBA" id="ARBA00023157"/>
    </source>
</evidence>
<dbReference type="Proteomes" id="UP000504635">
    <property type="component" value="Unplaced"/>
</dbReference>
<dbReference type="PROSITE" id="PS00134">
    <property type="entry name" value="TRYPSIN_HIS"/>
    <property type="match status" value="1"/>
</dbReference>
<dbReference type="OrthoDB" id="5597713at2759"/>
<dbReference type="GeneID" id="115881038"/>
<dbReference type="InterPro" id="IPR001254">
    <property type="entry name" value="Trypsin_dom"/>
</dbReference>
<dbReference type="GO" id="GO:0006508">
    <property type="term" value="P:proteolysis"/>
    <property type="evidence" value="ECO:0007669"/>
    <property type="project" value="InterPro"/>
</dbReference>
<dbReference type="RefSeq" id="XP_030754259.1">
    <property type="nucleotide sequence ID" value="XM_030898399.1"/>
</dbReference>
<dbReference type="Pfam" id="PF00089">
    <property type="entry name" value="Trypsin"/>
    <property type="match status" value="1"/>
</dbReference>
<evidence type="ECO:0000259" key="2">
    <source>
        <dbReference type="PROSITE" id="PS50240"/>
    </source>
</evidence>
<dbReference type="PRINTS" id="PR00722">
    <property type="entry name" value="CHYMOTRYPSIN"/>
</dbReference>
<dbReference type="InterPro" id="IPR043504">
    <property type="entry name" value="Peptidase_S1_PA_chymotrypsin"/>
</dbReference>
<dbReference type="AlphaFoldDB" id="A0A6J2XUL7"/>
<dbReference type="Gene3D" id="2.40.10.10">
    <property type="entry name" value="Trypsin-like serine proteases"/>
    <property type="match status" value="1"/>
</dbReference>
<dbReference type="SMART" id="SM00020">
    <property type="entry name" value="Tryp_SPc"/>
    <property type="match status" value="1"/>
</dbReference>
<keyword evidence="3" id="KW-1185">Reference proteome</keyword>
<dbReference type="CDD" id="cd00190">
    <property type="entry name" value="Tryp_SPc"/>
    <property type="match status" value="1"/>
</dbReference>
<dbReference type="InterPro" id="IPR009003">
    <property type="entry name" value="Peptidase_S1_PA"/>
</dbReference>
<proteinExistence type="predicted"/>
<accession>A0A6J2XUL7</accession>
<gene>
    <name evidence="4" type="primary">LOC115881038</name>
</gene>
<dbReference type="FunFam" id="2.40.10.10:FF:000068">
    <property type="entry name" value="transmembrane protease serine 2"/>
    <property type="match status" value="1"/>
</dbReference>
<dbReference type="InParanoid" id="A0A6J2XUL7"/>
<dbReference type="GO" id="GO:0004252">
    <property type="term" value="F:serine-type endopeptidase activity"/>
    <property type="evidence" value="ECO:0007669"/>
    <property type="project" value="InterPro"/>
</dbReference>
<dbReference type="KEGG" id="soy:115881038"/>